<dbReference type="PROSITE" id="PS51257">
    <property type="entry name" value="PROKAR_LIPOPROTEIN"/>
    <property type="match status" value="1"/>
</dbReference>
<feature type="signal peptide" evidence="1">
    <location>
        <begin position="1"/>
        <end position="23"/>
    </location>
</feature>
<dbReference type="Pfam" id="PF13590">
    <property type="entry name" value="DUF4136"/>
    <property type="match status" value="1"/>
</dbReference>
<evidence type="ECO:0000313" key="3">
    <source>
        <dbReference type="EMBL" id="QCD42923.1"/>
    </source>
</evidence>
<accession>A0A4P7W4F8</accession>
<reference evidence="4" key="1">
    <citation type="submission" date="2019-02" db="EMBL/GenBank/DDBJ databases">
        <title>Isolation and identification of novel species under the genus Muribaculum.</title>
        <authorList>
            <person name="Miyake S."/>
            <person name="Ding Y."/>
            <person name="Low A."/>
            <person name="Soh M."/>
            <person name="Seedorf H."/>
        </authorList>
    </citation>
    <scope>NUCLEOTIDE SEQUENCE [LARGE SCALE GENOMIC DNA]</scope>
    <source>
        <strain evidence="4">H5</strain>
    </source>
</reference>
<dbReference type="KEGG" id="ddb:E7747_11885"/>
<protein>
    <submittedName>
        <fullName evidence="3">DUF4136 domain-containing protein</fullName>
    </submittedName>
</protein>
<sequence length="204" mass="22731">MKKLLGLLLLVAAVLTGCSPFNLVTSTTYNDANLRDYQTFRIVTPNEGKIPPGMTMVTYYNIAAAIREQMAERGYTEDPSSPLLINIGLTVRHEIATEPAILPGAYPYAWGPFYGGYAPWFMYPRGYYWPGYYSNAQVITGIYREGVLTMDMVNIDTKTPLFSASVGTILDNGDSQFRNLQGIAEAVQTLFSKFPVPLLPQYKK</sequence>
<keyword evidence="1" id="KW-0732">Signal</keyword>
<dbReference type="AlphaFoldDB" id="A0A4P7W4F8"/>
<dbReference type="RefSeq" id="WP_136416149.1">
    <property type="nucleotide sequence ID" value="NZ_CAXHQF010000018.1"/>
</dbReference>
<feature type="chain" id="PRO_5020967914" evidence="1">
    <location>
        <begin position="24"/>
        <end position="204"/>
    </location>
</feature>
<proteinExistence type="predicted"/>
<evidence type="ECO:0000313" key="4">
    <source>
        <dbReference type="Proteomes" id="UP000297149"/>
    </source>
</evidence>
<organism evidence="3 4">
    <name type="scientific">Duncaniella dubosii</name>
    <dbReference type="NCBI Taxonomy" id="2518971"/>
    <lineage>
        <taxon>Bacteria</taxon>
        <taxon>Pseudomonadati</taxon>
        <taxon>Bacteroidota</taxon>
        <taxon>Bacteroidia</taxon>
        <taxon>Bacteroidales</taxon>
        <taxon>Muribaculaceae</taxon>
        <taxon>Duncaniella</taxon>
    </lineage>
</organism>
<dbReference type="InterPro" id="IPR025411">
    <property type="entry name" value="DUF4136"/>
</dbReference>
<evidence type="ECO:0000256" key="1">
    <source>
        <dbReference type="SAM" id="SignalP"/>
    </source>
</evidence>
<evidence type="ECO:0000259" key="2">
    <source>
        <dbReference type="Pfam" id="PF13590"/>
    </source>
</evidence>
<dbReference type="EMBL" id="CP039396">
    <property type="protein sequence ID" value="QCD42923.1"/>
    <property type="molecule type" value="Genomic_DNA"/>
</dbReference>
<keyword evidence="4" id="KW-1185">Reference proteome</keyword>
<feature type="domain" description="DUF4136" evidence="2">
    <location>
        <begin position="26"/>
        <end position="195"/>
    </location>
</feature>
<gene>
    <name evidence="3" type="ORF">E7747_11885</name>
</gene>
<name>A0A4P7W4F8_9BACT</name>
<dbReference type="Gene3D" id="3.30.160.670">
    <property type="match status" value="1"/>
</dbReference>
<dbReference type="Proteomes" id="UP000297149">
    <property type="component" value="Chromosome"/>
</dbReference>